<dbReference type="EMBL" id="CM010636">
    <property type="protein sequence ID" value="RID45996.1"/>
    <property type="molecule type" value="Genomic_DNA"/>
</dbReference>
<keyword evidence="2" id="KW-0812">Transmembrane</keyword>
<evidence type="ECO:0000313" key="5">
    <source>
        <dbReference type="EMBL" id="RID45996.1"/>
    </source>
</evidence>
<evidence type="ECO:0000313" key="6">
    <source>
        <dbReference type="Proteomes" id="UP000264353"/>
    </source>
</evidence>
<dbReference type="GO" id="GO:0046983">
    <property type="term" value="F:protein dimerization activity"/>
    <property type="evidence" value="ECO:0007669"/>
    <property type="project" value="InterPro"/>
</dbReference>
<dbReference type="InterPro" id="IPR007021">
    <property type="entry name" value="DUF659"/>
</dbReference>
<keyword evidence="2" id="KW-1133">Transmembrane helix</keyword>
<dbReference type="PANTHER" id="PTHR32166">
    <property type="entry name" value="OSJNBA0013A04.12 PROTEIN"/>
    <property type="match status" value="1"/>
</dbReference>
<evidence type="ECO:0000256" key="2">
    <source>
        <dbReference type="SAM" id="Phobius"/>
    </source>
</evidence>
<reference evidence="5 6" key="1">
    <citation type="submission" date="2018-06" db="EMBL/GenBank/DDBJ databases">
        <title>WGS assembly of Brassica rapa FPsc.</title>
        <authorList>
            <person name="Bowman J."/>
            <person name="Kohchi T."/>
            <person name="Yamato K."/>
            <person name="Jenkins J."/>
            <person name="Shu S."/>
            <person name="Ishizaki K."/>
            <person name="Yamaoka S."/>
            <person name="Nishihama R."/>
            <person name="Nakamura Y."/>
            <person name="Berger F."/>
            <person name="Adam C."/>
            <person name="Aki S."/>
            <person name="Althoff F."/>
            <person name="Araki T."/>
            <person name="Arteaga-Vazquez M."/>
            <person name="Balasubrmanian S."/>
            <person name="Bauer D."/>
            <person name="Boehm C."/>
            <person name="Briginshaw L."/>
            <person name="Caballero-Perez J."/>
            <person name="Catarino B."/>
            <person name="Chen F."/>
            <person name="Chiyoda S."/>
            <person name="Chovatia M."/>
            <person name="Davies K."/>
            <person name="Delmans M."/>
            <person name="Demura T."/>
            <person name="Dierschke T."/>
            <person name="Dolan L."/>
            <person name="Dorantes-Acosta A."/>
            <person name="Eklund D."/>
            <person name="Florent S."/>
            <person name="Flores-Sandoval E."/>
            <person name="Fujiyama A."/>
            <person name="Fukuzawa H."/>
            <person name="Galik B."/>
            <person name="Grimanelli D."/>
            <person name="Grimwood J."/>
            <person name="Grossniklaus U."/>
            <person name="Hamada T."/>
            <person name="Haseloff J."/>
            <person name="Hetherington A."/>
            <person name="Higo A."/>
            <person name="Hirakawa Y."/>
            <person name="Hundley H."/>
            <person name="Ikeda Y."/>
            <person name="Inoue K."/>
            <person name="Inoue S."/>
            <person name="Ishida S."/>
            <person name="Jia Q."/>
            <person name="Kakita M."/>
            <person name="Kanazawa T."/>
            <person name="Kawai Y."/>
            <person name="Kawashima T."/>
            <person name="Kennedy M."/>
            <person name="Kinose K."/>
            <person name="Kinoshita T."/>
            <person name="Kohara Y."/>
            <person name="Koide E."/>
            <person name="Komatsu K."/>
            <person name="Kopischke S."/>
            <person name="Kubo M."/>
            <person name="Kyozuka J."/>
            <person name="Lagercrantz U."/>
            <person name="Lin S."/>
            <person name="Lindquist E."/>
            <person name="Lipzen A."/>
            <person name="Lu C."/>
            <person name="Luna E."/>
            <person name="Martienssen R."/>
            <person name="Minamino N."/>
            <person name="Mizutani M."/>
            <person name="Mizutani M."/>
            <person name="Mochizuki N."/>
            <person name="Monte I."/>
            <person name="Mosher R."/>
            <person name="Nagasaki H."/>
            <person name="Nakagami H."/>
            <person name="Naramoto S."/>
            <person name="Nishitani K."/>
            <person name="Ohtani M."/>
            <person name="Okamoto T."/>
            <person name="Okumura M."/>
            <person name="Phillips J."/>
            <person name="Pollak B."/>
            <person name="Reinders A."/>
            <person name="Roevekamp M."/>
            <person name="Sano R."/>
            <person name="Sawa S."/>
            <person name="Schmid M."/>
            <person name="Shirakawa M."/>
            <person name="Solano R."/>
            <person name="Spunde A."/>
            <person name="Suetsugu N."/>
            <person name="Sugano S."/>
            <person name="Sugiyama A."/>
            <person name="Sun R."/>
            <person name="Suzuki Y."/>
            <person name="Takenaka M."/>
            <person name="Takezawa D."/>
            <person name="Tomogane H."/>
            <person name="Tsuzuki M."/>
            <person name="Ueda T."/>
            <person name="Umeda M."/>
            <person name="Ward J."/>
            <person name="Watanabe Y."/>
            <person name="Yazaki K."/>
            <person name="Yokoyama R."/>
            <person name="Yoshitake Y."/>
            <person name="Yotsui I."/>
            <person name="Zachgo S."/>
            <person name="Schmutz J."/>
        </authorList>
    </citation>
    <scope>NUCLEOTIDE SEQUENCE [LARGE SCALE GENOMIC DNA]</scope>
    <source>
        <strain evidence="6">cv. B-3</strain>
    </source>
</reference>
<dbReference type="PANTHER" id="PTHR32166:SF122">
    <property type="entry name" value="OS09G0499600 PROTEIN"/>
    <property type="match status" value="1"/>
</dbReference>
<gene>
    <name evidence="5" type="ORF">BRARA_I02687</name>
</gene>
<name>A0A397Y5X3_BRACM</name>
<evidence type="ECO:0000256" key="1">
    <source>
        <dbReference type="SAM" id="MobiDB-lite"/>
    </source>
</evidence>
<dbReference type="Pfam" id="PF05699">
    <property type="entry name" value="Dimer_Tnp_hAT"/>
    <property type="match status" value="1"/>
</dbReference>
<organism evidence="5 6">
    <name type="scientific">Brassica campestris</name>
    <name type="common">Field mustard</name>
    <dbReference type="NCBI Taxonomy" id="3711"/>
    <lineage>
        <taxon>Eukaryota</taxon>
        <taxon>Viridiplantae</taxon>
        <taxon>Streptophyta</taxon>
        <taxon>Embryophyta</taxon>
        <taxon>Tracheophyta</taxon>
        <taxon>Spermatophyta</taxon>
        <taxon>Magnoliopsida</taxon>
        <taxon>eudicotyledons</taxon>
        <taxon>Gunneridae</taxon>
        <taxon>Pentapetalae</taxon>
        <taxon>rosids</taxon>
        <taxon>malvids</taxon>
        <taxon>Brassicales</taxon>
        <taxon>Brassicaceae</taxon>
        <taxon>Brassiceae</taxon>
        <taxon>Brassica</taxon>
    </lineage>
</organism>
<feature type="domain" description="HAT C-terminal dimerisation" evidence="4">
    <location>
        <begin position="488"/>
        <end position="552"/>
    </location>
</feature>
<dbReference type="Proteomes" id="UP000264353">
    <property type="component" value="Chromosome A9"/>
</dbReference>
<accession>A0A397Y5X3</accession>
<sequence length="688" mass="79119">RKYATADAKKLGCWICNFCGKTMNGGVLRVKHHLVGGFSTVTLCPKVTDHVREEIKAFLLNKANAKAALQMQQPAFDYDEEVEEPRPSQPNLKKRKGPMDKERDNACRAIAKWFYDAVIPFNAANYDSFKEALELVGRYGSGFKPPSMYELRVPFLIKKVEEVENQLVEHKTEWAAKGCSIMSDGWRDSVVQKDIINFLVNSPKGSVFIKSVDVSEAVKDTNLLFSMLDRMVDEVGEANVVQVVTDNASNYVKAGKLQMAKRPHLYWLPCVAHCIDLICIFMNGYIYGHTSMVNMMRRFTDQRNLHRPAVTRFATSFITLGQYYHHKNNLRKFVTSQDWNDARWSKEAGAKRVKQIIMQESFWRNVLYAIRWGEKPAMGYIYEAKEKISENLMWKEDQYKRAFEVIDERWNCQLHHPLYAAGHFLNPEFQYKGPEVNCEEVMRGLYDTIEKLVPEVATQDQILKELDYFKSASGLFGHPMAIRQRETKAPAEWWLYYGASTPTLRDFAVRILSLTCSATGCERNWSVFQHIHTKKRNRLTQKRLNDMVLVKYNRALRRRYNLKDTIDPIDLEEIDEGNEWLVGTMDGESADGVDLVFEDDDLPWELVSKACGASEPSYTTRGTTNRNERGKNSSTSSTPSQKASQRPSQMMLIDEDDDNEIEEDVEAGANKYVDVDEYVGSEDFDSLF</sequence>
<dbReference type="Pfam" id="PF04937">
    <property type="entry name" value="DUF659"/>
    <property type="match status" value="1"/>
</dbReference>
<dbReference type="AlphaFoldDB" id="A0A397Y5X3"/>
<dbReference type="InterPro" id="IPR012337">
    <property type="entry name" value="RNaseH-like_sf"/>
</dbReference>
<protein>
    <recommendedName>
        <fullName evidence="7">BED-type domain-containing protein</fullName>
    </recommendedName>
</protein>
<feature type="transmembrane region" description="Helical" evidence="2">
    <location>
        <begin position="266"/>
        <end position="288"/>
    </location>
</feature>
<feature type="compositionally biased region" description="Acidic residues" evidence="1">
    <location>
        <begin position="675"/>
        <end position="688"/>
    </location>
</feature>
<feature type="non-terminal residue" evidence="5">
    <location>
        <position position="1"/>
    </location>
</feature>
<feature type="region of interest" description="Disordered" evidence="1">
    <location>
        <begin position="78"/>
        <end position="100"/>
    </location>
</feature>
<evidence type="ECO:0000259" key="3">
    <source>
        <dbReference type="Pfam" id="PF04937"/>
    </source>
</evidence>
<dbReference type="SUPFAM" id="SSF53098">
    <property type="entry name" value="Ribonuclease H-like"/>
    <property type="match status" value="1"/>
</dbReference>
<keyword evidence="2" id="KW-0472">Membrane</keyword>
<evidence type="ECO:0008006" key="7">
    <source>
        <dbReference type="Google" id="ProtNLM"/>
    </source>
</evidence>
<feature type="domain" description="DUF659" evidence="3">
    <location>
        <begin position="146"/>
        <end position="278"/>
    </location>
</feature>
<proteinExistence type="predicted"/>
<evidence type="ECO:0000259" key="4">
    <source>
        <dbReference type="Pfam" id="PF05699"/>
    </source>
</evidence>
<feature type="compositionally biased region" description="Acidic residues" evidence="1">
    <location>
        <begin position="653"/>
        <end position="666"/>
    </location>
</feature>
<dbReference type="InterPro" id="IPR008906">
    <property type="entry name" value="HATC_C_dom"/>
</dbReference>
<feature type="region of interest" description="Disordered" evidence="1">
    <location>
        <begin position="613"/>
        <end position="688"/>
    </location>
</feature>